<sequence>MSHRLPDLHAGDSSSQGGLTNRQPSGTGCFAILDRLRRTFAHAQSILMNRPTLLEHRGQWVKGDAPTYRPLRTLAPDEADVYGSLVGGDFGPNVRLEQERVRFHLLEGALNELR</sequence>
<proteinExistence type="predicted"/>
<feature type="region of interest" description="Disordered" evidence="1">
    <location>
        <begin position="1"/>
        <end position="25"/>
    </location>
</feature>
<protein>
    <submittedName>
        <fullName evidence="3">DUF2220 family protein</fullName>
    </submittedName>
</protein>
<dbReference type="Pfam" id="PF09983">
    <property type="entry name" value="JetD_C"/>
    <property type="match status" value="1"/>
</dbReference>
<keyword evidence="4" id="KW-1185">Reference proteome</keyword>
<feature type="compositionally biased region" description="Polar residues" evidence="1">
    <location>
        <begin position="12"/>
        <end position="25"/>
    </location>
</feature>
<dbReference type="Proteomes" id="UP001257627">
    <property type="component" value="Unassembled WGS sequence"/>
</dbReference>
<evidence type="ECO:0000313" key="4">
    <source>
        <dbReference type="Proteomes" id="UP001257627"/>
    </source>
</evidence>
<comment type="caution">
    <text evidence="3">The sequence shown here is derived from an EMBL/GenBank/DDBJ whole genome shotgun (WGS) entry which is preliminary data.</text>
</comment>
<reference evidence="3 4" key="1">
    <citation type="submission" date="2023-02" db="EMBL/GenBank/DDBJ databases">
        <authorList>
            <person name="Maleckis M."/>
        </authorList>
    </citation>
    <scope>NUCLEOTIDE SEQUENCE [LARGE SCALE GENOMIC DNA]</scope>
    <source>
        <strain evidence="3 4">P8-A2</strain>
    </source>
</reference>
<organism evidence="3 4">
    <name type="scientific">Streptomyces mirabilis</name>
    <dbReference type="NCBI Taxonomy" id="68239"/>
    <lineage>
        <taxon>Bacteria</taxon>
        <taxon>Bacillati</taxon>
        <taxon>Actinomycetota</taxon>
        <taxon>Actinomycetes</taxon>
        <taxon>Kitasatosporales</taxon>
        <taxon>Streptomycetaceae</taxon>
        <taxon>Streptomyces</taxon>
    </lineage>
</organism>
<name>A0ABU3V5M2_9ACTN</name>
<gene>
    <name evidence="3" type="ORF">PU648_54265</name>
</gene>
<evidence type="ECO:0000313" key="3">
    <source>
        <dbReference type="EMBL" id="MDU9001079.1"/>
    </source>
</evidence>
<dbReference type="InterPro" id="IPR024534">
    <property type="entry name" value="JetD_C"/>
</dbReference>
<feature type="compositionally biased region" description="Basic and acidic residues" evidence="1">
    <location>
        <begin position="1"/>
        <end position="10"/>
    </location>
</feature>
<accession>A0ABU3V5M2</accession>
<evidence type="ECO:0000256" key="1">
    <source>
        <dbReference type="SAM" id="MobiDB-lite"/>
    </source>
</evidence>
<evidence type="ECO:0000259" key="2">
    <source>
        <dbReference type="Pfam" id="PF09983"/>
    </source>
</evidence>
<dbReference type="EMBL" id="JARAKF010000002">
    <property type="protein sequence ID" value="MDU9001079.1"/>
    <property type="molecule type" value="Genomic_DNA"/>
</dbReference>
<feature type="domain" description="Wadjet protein JetD C-terminal" evidence="2">
    <location>
        <begin position="27"/>
        <end position="109"/>
    </location>
</feature>